<dbReference type="UniPathway" id="UPA00011"/>
<dbReference type="PANTHER" id="PTHR31438">
    <property type="entry name" value="LYSINE N-ACYLTRANSFERASE C17G9.06C-RELATED"/>
    <property type="match status" value="1"/>
</dbReference>
<organism evidence="6 7">
    <name type="scientific">Phytoactinopolyspora halotolerans</name>
    <dbReference type="NCBI Taxonomy" id="1981512"/>
    <lineage>
        <taxon>Bacteria</taxon>
        <taxon>Bacillati</taxon>
        <taxon>Actinomycetota</taxon>
        <taxon>Actinomycetes</taxon>
        <taxon>Jiangellales</taxon>
        <taxon>Jiangellaceae</taxon>
        <taxon>Phytoactinopolyspora</taxon>
    </lineage>
</organism>
<sequence length="208" mass="23055">MNARTTPRPWSAVYGREAPGGGPGPVRIDVAPVDIERHGALIHGWMNRPHVAPWWELDKPLEDVCAYLDGLTHLQPWVVSADGEPFGYVETYRVGEDALAAYYPVRPTDVGWHLLVGPERFLGSGIPRLLGRAFLAFQLGLPTAKTGDDARPHRGDRVVCEPDIRNTRMHAFCRSLGFHSIGEVDLPDKRALLMVCAREDAVRHGARP</sequence>
<dbReference type="Pfam" id="PF13523">
    <property type="entry name" value="Acetyltransf_8"/>
    <property type="match status" value="1"/>
</dbReference>
<dbReference type="PANTHER" id="PTHR31438:SF1">
    <property type="entry name" value="LYSINE N-ACYLTRANSFERASE C17G9.06C-RELATED"/>
    <property type="match status" value="1"/>
</dbReference>
<proteinExistence type="predicted"/>
<evidence type="ECO:0000256" key="4">
    <source>
        <dbReference type="ARBA" id="ARBA00031122"/>
    </source>
</evidence>
<dbReference type="Gene3D" id="3.40.630.30">
    <property type="match status" value="1"/>
</dbReference>
<dbReference type="InterPro" id="IPR019432">
    <property type="entry name" value="Acyltransferase_MbtK/IucB-like"/>
</dbReference>
<accession>A0A6L9SGW2</accession>
<name>A0A6L9SGW2_9ACTN</name>
<evidence type="ECO:0000256" key="3">
    <source>
        <dbReference type="ARBA" id="ARBA00020586"/>
    </source>
</evidence>
<reference evidence="6 7" key="1">
    <citation type="submission" date="2020-02" db="EMBL/GenBank/DDBJ databases">
        <authorList>
            <person name="Li X.-J."/>
            <person name="Han X.-M."/>
        </authorList>
    </citation>
    <scope>NUCLEOTIDE SEQUENCE [LARGE SCALE GENOMIC DNA]</scope>
    <source>
        <strain evidence="6 7">CCTCC AB 2017055</strain>
    </source>
</reference>
<dbReference type="Proteomes" id="UP000475214">
    <property type="component" value="Unassembled WGS sequence"/>
</dbReference>
<comment type="pathway">
    <text evidence="2">Siderophore biosynthesis; mycobactin biosynthesis.</text>
</comment>
<feature type="domain" description="Acyltransferase MbtK/IucB-like conserved" evidence="5">
    <location>
        <begin position="31"/>
        <end position="79"/>
    </location>
</feature>
<protein>
    <recommendedName>
        <fullName evidence="3">Lysine N-acyltransferase MbtK</fullName>
    </recommendedName>
    <alternativeName>
        <fullName evidence="4">Mycobactin synthase protein K</fullName>
    </alternativeName>
</protein>
<dbReference type="SMART" id="SM01006">
    <property type="entry name" value="AlcB"/>
    <property type="match status" value="1"/>
</dbReference>
<dbReference type="AlphaFoldDB" id="A0A6L9SGW2"/>
<dbReference type="GO" id="GO:0016410">
    <property type="term" value="F:N-acyltransferase activity"/>
    <property type="evidence" value="ECO:0007669"/>
    <property type="project" value="TreeGrafter"/>
</dbReference>
<evidence type="ECO:0000313" key="7">
    <source>
        <dbReference type="Proteomes" id="UP000475214"/>
    </source>
</evidence>
<evidence type="ECO:0000256" key="2">
    <source>
        <dbReference type="ARBA" id="ARBA00005102"/>
    </source>
</evidence>
<dbReference type="SUPFAM" id="SSF55729">
    <property type="entry name" value="Acyl-CoA N-acyltransferases (Nat)"/>
    <property type="match status" value="1"/>
</dbReference>
<keyword evidence="6" id="KW-0808">Transferase</keyword>
<dbReference type="EMBL" id="JAAGOA010000026">
    <property type="protein sequence ID" value="NEE03864.1"/>
    <property type="molecule type" value="Genomic_DNA"/>
</dbReference>
<dbReference type="RefSeq" id="WP_163743895.1">
    <property type="nucleotide sequence ID" value="NZ_JAAGOA010000026.1"/>
</dbReference>
<comment type="caution">
    <text evidence="6">The sequence shown here is derived from an EMBL/GenBank/DDBJ whole genome shotgun (WGS) entry which is preliminary data.</text>
</comment>
<dbReference type="InterPro" id="IPR016181">
    <property type="entry name" value="Acyl_CoA_acyltransferase"/>
</dbReference>
<comment type="function">
    <text evidence="1">Acyltransferase required for the direct transfer of medium- to long-chain fatty acyl moieties from a carrier protein (MbtL) on to the epsilon-amino group of lysine residue in the mycobactin core.</text>
</comment>
<gene>
    <name evidence="6" type="ORF">G1H10_27220</name>
</gene>
<keyword evidence="7" id="KW-1185">Reference proteome</keyword>
<dbReference type="GO" id="GO:0019290">
    <property type="term" value="P:siderophore biosynthetic process"/>
    <property type="evidence" value="ECO:0007669"/>
    <property type="project" value="InterPro"/>
</dbReference>
<evidence type="ECO:0000256" key="1">
    <source>
        <dbReference type="ARBA" id="ARBA00003818"/>
    </source>
</evidence>
<evidence type="ECO:0000259" key="5">
    <source>
        <dbReference type="SMART" id="SM01006"/>
    </source>
</evidence>
<evidence type="ECO:0000313" key="6">
    <source>
        <dbReference type="EMBL" id="NEE03864.1"/>
    </source>
</evidence>